<dbReference type="Proteomes" id="UP000019141">
    <property type="component" value="Unassembled WGS sequence"/>
</dbReference>
<dbReference type="GO" id="GO:0016075">
    <property type="term" value="P:rRNA catabolic process"/>
    <property type="evidence" value="ECO:0007669"/>
    <property type="project" value="TreeGrafter"/>
</dbReference>
<comment type="caution">
    <text evidence="2">The sequence shown here is derived from an EMBL/GenBank/DDBJ whole genome shotgun (WGS) entry which is preliminary data.</text>
</comment>
<dbReference type="InterPro" id="IPR029060">
    <property type="entry name" value="PIN-like_dom_sf"/>
</dbReference>
<dbReference type="Pfam" id="PF01850">
    <property type="entry name" value="PIN"/>
    <property type="match status" value="1"/>
</dbReference>
<evidence type="ECO:0000259" key="1">
    <source>
        <dbReference type="Pfam" id="PF01850"/>
    </source>
</evidence>
<dbReference type="AlphaFoldDB" id="W4L7V7"/>
<dbReference type="Gene3D" id="3.40.50.1010">
    <property type="entry name" value="5'-nuclease"/>
    <property type="match status" value="1"/>
</dbReference>
<dbReference type="PANTHER" id="PTHR42188">
    <property type="entry name" value="23S RRNA-SPECIFIC ENDONUCLEASE VAPC20"/>
    <property type="match status" value="1"/>
</dbReference>
<proteinExistence type="predicted"/>
<dbReference type="PANTHER" id="PTHR42188:SF1">
    <property type="entry name" value="23S RRNA-SPECIFIC ENDONUCLEASE VAPC20"/>
    <property type="match status" value="1"/>
</dbReference>
<dbReference type="InterPro" id="IPR002716">
    <property type="entry name" value="PIN_dom"/>
</dbReference>
<dbReference type="EMBL" id="AZHW01001177">
    <property type="protein sequence ID" value="ETW93760.1"/>
    <property type="molecule type" value="Genomic_DNA"/>
</dbReference>
<keyword evidence="3" id="KW-1185">Reference proteome</keyword>
<organism evidence="2 3">
    <name type="scientific">Entotheonella factor</name>
    <dbReference type="NCBI Taxonomy" id="1429438"/>
    <lineage>
        <taxon>Bacteria</taxon>
        <taxon>Pseudomonadati</taxon>
        <taxon>Nitrospinota/Tectimicrobiota group</taxon>
        <taxon>Candidatus Tectimicrobiota</taxon>
        <taxon>Candidatus Entotheonellia</taxon>
        <taxon>Candidatus Entotheonellales</taxon>
        <taxon>Candidatus Entotheonellaceae</taxon>
        <taxon>Candidatus Entotheonella</taxon>
    </lineage>
</organism>
<dbReference type="HOGENOM" id="CLU_136715_1_1_7"/>
<gene>
    <name evidence="2" type="ORF">ETSY1_37815</name>
</gene>
<dbReference type="InterPro" id="IPR039018">
    <property type="entry name" value="VapC20-like"/>
</dbReference>
<feature type="domain" description="PIN" evidence="1">
    <location>
        <begin position="7"/>
        <end position="128"/>
    </location>
</feature>
<evidence type="ECO:0000313" key="3">
    <source>
        <dbReference type="Proteomes" id="UP000019141"/>
    </source>
</evidence>
<name>W4L7V7_ENTF1</name>
<protein>
    <recommendedName>
        <fullName evidence="1">PIN domain-containing protein</fullName>
    </recommendedName>
</protein>
<sequence>MNRLFADAFYWIALFSPRDGWHDRVREFAASLQAYHLYTTEEVLTEFFAYYSSTDPIYRLRAVQWVRVLLDDPRLSILPQTHDNFMDGLALYEARADKHYSLVDCISMQAMRRENLTDVLTNDHHFRQEGFRILFE</sequence>
<dbReference type="CDD" id="cd09854">
    <property type="entry name" value="PIN_VapC-like"/>
    <property type="match status" value="1"/>
</dbReference>
<reference evidence="2 3" key="1">
    <citation type="journal article" date="2014" name="Nature">
        <title>An environmental bacterial taxon with a large and distinct metabolic repertoire.</title>
        <authorList>
            <person name="Wilson M.C."/>
            <person name="Mori T."/>
            <person name="Ruckert C."/>
            <person name="Uria A.R."/>
            <person name="Helf M.J."/>
            <person name="Takada K."/>
            <person name="Gernert C."/>
            <person name="Steffens U.A."/>
            <person name="Heycke N."/>
            <person name="Schmitt S."/>
            <person name="Rinke C."/>
            <person name="Helfrich E.J."/>
            <person name="Brachmann A.O."/>
            <person name="Gurgui C."/>
            <person name="Wakimoto T."/>
            <person name="Kracht M."/>
            <person name="Crusemann M."/>
            <person name="Hentschel U."/>
            <person name="Abe I."/>
            <person name="Matsunaga S."/>
            <person name="Kalinowski J."/>
            <person name="Takeyama H."/>
            <person name="Piel J."/>
        </authorList>
    </citation>
    <scope>NUCLEOTIDE SEQUENCE [LARGE SCALE GENOMIC DNA]</scope>
    <source>
        <strain evidence="3">TSY1</strain>
    </source>
</reference>
<dbReference type="GO" id="GO:0004521">
    <property type="term" value="F:RNA endonuclease activity"/>
    <property type="evidence" value="ECO:0007669"/>
    <property type="project" value="InterPro"/>
</dbReference>
<dbReference type="SUPFAM" id="SSF88723">
    <property type="entry name" value="PIN domain-like"/>
    <property type="match status" value="1"/>
</dbReference>
<evidence type="ECO:0000313" key="2">
    <source>
        <dbReference type="EMBL" id="ETW93760.1"/>
    </source>
</evidence>
<accession>W4L7V7</accession>